<dbReference type="STRING" id="200378.SAMN05216553_10492"/>
<dbReference type="EMBL" id="FNCC01000004">
    <property type="protein sequence ID" value="SDF90114.1"/>
    <property type="molecule type" value="Genomic_DNA"/>
</dbReference>
<reference evidence="2" key="1">
    <citation type="submission" date="2016-10" db="EMBL/GenBank/DDBJ databases">
        <authorList>
            <person name="Varghese N."/>
            <person name="Submissions S."/>
        </authorList>
    </citation>
    <scope>NUCLEOTIDE SEQUENCE [LARGE SCALE GENOMIC DNA]</scope>
    <source>
        <strain evidence="2">CGMCC 4.3506</strain>
    </source>
</reference>
<proteinExistence type="predicted"/>
<evidence type="ECO:0000313" key="1">
    <source>
        <dbReference type="EMBL" id="SDF90114.1"/>
    </source>
</evidence>
<name>A0A1G7PV27_9PSEU</name>
<protein>
    <submittedName>
        <fullName evidence="1">Uncharacterized protein</fullName>
    </submittedName>
</protein>
<keyword evidence="2" id="KW-1185">Reference proteome</keyword>
<gene>
    <name evidence="1" type="ORF">SAMN05216553_10492</name>
</gene>
<sequence>MSPWWAAVALVVPSLSGLAWRWFELRFLHRVYERGGAKDLKVAAEALRTTRSRTLAEKLRSGRKALGPANDKGEQ</sequence>
<evidence type="ECO:0000313" key="2">
    <source>
        <dbReference type="Proteomes" id="UP000199623"/>
    </source>
</evidence>
<organism evidence="1 2">
    <name type="scientific">Lentzea fradiae</name>
    <dbReference type="NCBI Taxonomy" id="200378"/>
    <lineage>
        <taxon>Bacteria</taxon>
        <taxon>Bacillati</taxon>
        <taxon>Actinomycetota</taxon>
        <taxon>Actinomycetes</taxon>
        <taxon>Pseudonocardiales</taxon>
        <taxon>Pseudonocardiaceae</taxon>
        <taxon>Lentzea</taxon>
    </lineage>
</organism>
<dbReference type="AlphaFoldDB" id="A0A1G7PV27"/>
<accession>A0A1G7PV27</accession>
<dbReference type="Proteomes" id="UP000199623">
    <property type="component" value="Unassembled WGS sequence"/>
</dbReference>